<dbReference type="InterPro" id="IPR009080">
    <property type="entry name" value="tRNAsynth_Ia_anticodon-bd"/>
</dbReference>
<evidence type="ECO:0000256" key="9">
    <source>
        <dbReference type="HAMAP-Rule" id="MF_00123"/>
    </source>
</evidence>
<dbReference type="InterPro" id="IPR036695">
    <property type="entry name" value="Arg-tRNA-synth_N_sf"/>
</dbReference>
<feature type="domain" description="Arginyl tRNA synthetase N-terminal" evidence="12">
    <location>
        <begin position="13"/>
        <end position="101"/>
    </location>
</feature>
<dbReference type="NCBIfam" id="TIGR00456">
    <property type="entry name" value="argS"/>
    <property type="match status" value="1"/>
</dbReference>
<evidence type="ECO:0000256" key="6">
    <source>
        <dbReference type="ARBA" id="ARBA00022917"/>
    </source>
</evidence>
<dbReference type="GO" id="GO:0004814">
    <property type="term" value="F:arginine-tRNA ligase activity"/>
    <property type="evidence" value="ECO:0007669"/>
    <property type="project" value="UniProtKB-UniRule"/>
</dbReference>
<dbReference type="InterPro" id="IPR008909">
    <property type="entry name" value="DALR_anticod-bd"/>
</dbReference>
<sequence>MAKRNDPLLTAKESFASLLTAALSDMGVDGVARDTEINLAEATHGDLAYPAHRLAKTAGQNPAAYATLLAEACQKRISTEPQTYTPIHTVQATGPYLNAELERLLFAEQVTAAALTKNFGREVKAKKKYLLEYVSPNTNKPLHLGHLRNAALGWSIGELFKASGIEVVRAQVVNDRGIHIMQSLLAYERWGKDETPESADLKSDHLVGKYYVRFSNELKENPMLADEAQEYLTRWEEGDKKMHALWKMLNEWATTGHQTTYQRFGVSFDRTDFESDIFENGKALVTEALEKGLVKKRDDGAVIMEFKDQGMEDKVLLRANGTSVYITQDLALAKKRIEEEHPDVMCYVVAEEQHYQFQVLFTILERLGIATKEQLVHLSYNLVVLPEGRMKSREGTVVDADALLDELANLAEQELTTRQSELSAKEKKRRAEIIANAAVKFYLLNVRPKVTIQFDPKASIAFTGKTGPYLLYTIARIKTILRKAETTELKAKVLDPTEKEWQVVRELARLPAVVSIATQTTDPSVVAEYAYDLARALTAFYETDRVLTAEPSVRNWRLRLLSTSIATLTSTLSLLGITTLDEM</sequence>
<gene>
    <name evidence="9 13" type="primary">argS</name>
    <name evidence="13" type="ORF">COV04_01835</name>
</gene>
<dbReference type="Gene3D" id="3.40.50.620">
    <property type="entry name" value="HUPs"/>
    <property type="match status" value="1"/>
</dbReference>
<dbReference type="Pfam" id="PF03485">
    <property type="entry name" value="Arg_tRNA_synt_N"/>
    <property type="match status" value="1"/>
</dbReference>
<evidence type="ECO:0000256" key="8">
    <source>
        <dbReference type="ARBA" id="ARBA00049339"/>
    </source>
</evidence>
<comment type="subunit">
    <text evidence="9">Monomer.</text>
</comment>
<dbReference type="InterPro" id="IPR014729">
    <property type="entry name" value="Rossmann-like_a/b/a_fold"/>
</dbReference>
<comment type="catalytic activity">
    <reaction evidence="8 9">
        <text>tRNA(Arg) + L-arginine + ATP = L-arginyl-tRNA(Arg) + AMP + diphosphate</text>
        <dbReference type="Rhea" id="RHEA:20301"/>
        <dbReference type="Rhea" id="RHEA-COMP:9658"/>
        <dbReference type="Rhea" id="RHEA-COMP:9673"/>
        <dbReference type="ChEBI" id="CHEBI:30616"/>
        <dbReference type="ChEBI" id="CHEBI:32682"/>
        <dbReference type="ChEBI" id="CHEBI:33019"/>
        <dbReference type="ChEBI" id="CHEBI:78442"/>
        <dbReference type="ChEBI" id="CHEBI:78513"/>
        <dbReference type="ChEBI" id="CHEBI:456215"/>
        <dbReference type="EC" id="6.1.1.19"/>
    </reaction>
</comment>
<dbReference type="SUPFAM" id="SSF47323">
    <property type="entry name" value="Anticodon-binding domain of a subclass of class I aminoacyl-tRNA synthetases"/>
    <property type="match status" value="1"/>
</dbReference>
<comment type="similarity">
    <text evidence="1 9 10">Belongs to the class-I aminoacyl-tRNA synthetase family.</text>
</comment>
<dbReference type="PANTHER" id="PTHR11956">
    <property type="entry name" value="ARGINYL-TRNA SYNTHETASE"/>
    <property type="match status" value="1"/>
</dbReference>
<dbReference type="InterPro" id="IPR001278">
    <property type="entry name" value="Arg-tRNA-ligase"/>
</dbReference>
<evidence type="ECO:0000256" key="2">
    <source>
        <dbReference type="ARBA" id="ARBA00022490"/>
    </source>
</evidence>
<dbReference type="EC" id="6.1.1.19" evidence="9"/>
<name>A0A2M8LF45_9BACT</name>
<protein>
    <recommendedName>
        <fullName evidence="9">Arginine--tRNA ligase</fullName>
        <ecNumber evidence="9">6.1.1.19</ecNumber>
    </recommendedName>
    <alternativeName>
        <fullName evidence="9">Arginyl-tRNA synthetase</fullName>
        <shortName evidence="9">ArgRS</shortName>
    </alternativeName>
</protein>
<reference evidence="13 14" key="1">
    <citation type="submission" date="2017-09" db="EMBL/GenBank/DDBJ databases">
        <title>Depth-based differentiation of microbial function through sediment-hosted aquifers and enrichment of novel symbionts in the deep terrestrial subsurface.</title>
        <authorList>
            <person name="Probst A.J."/>
            <person name="Ladd B."/>
            <person name="Jarett J.K."/>
            <person name="Geller-Mcgrath D.E."/>
            <person name="Sieber C.M."/>
            <person name="Emerson J.B."/>
            <person name="Anantharaman K."/>
            <person name="Thomas B.C."/>
            <person name="Malmstrom R."/>
            <person name="Stieglmeier M."/>
            <person name="Klingl A."/>
            <person name="Woyke T."/>
            <person name="Ryan C.M."/>
            <person name="Banfield J.F."/>
        </authorList>
    </citation>
    <scope>NUCLEOTIDE SEQUENCE [LARGE SCALE GENOMIC DNA]</scope>
    <source>
        <strain evidence="13">CG10_big_fil_rev_8_21_14_0_10_48_11</strain>
    </source>
</reference>
<organism evidence="13 14">
    <name type="scientific">Candidatus Uhrbacteria bacterium CG10_big_fil_rev_8_21_14_0_10_48_11</name>
    <dbReference type="NCBI Taxonomy" id="1975037"/>
    <lineage>
        <taxon>Bacteria</taxon>
        <taxon>Candidatus Uhriibacteriota</taxon>
    </lineage>
</organism>
<accession>A0A2M8LF45</accession>
<dbReference type="PRINTS" id="PR01038">
    <property type="entry name" value="TRNASYNTHARG"/>
</dbReference>
<dbReference type="GO" id="GO:0006420">
    <property type="term" value="P:arginyl-tRNA aminoacylation"/>
    <property type="evidence" value="ECO:0007669"/>
    <property type="project" value="UniProtKB-UniRule"/>
</dbReference>
<dbReference type="AlphaFoldDB" id="A0A2M8LF45"/>
<keyword evidence="3 9" id="KW-0436">Ligase</keyword>
<dbReference type="Pfam" id="PF00750">
    <property type="entry name" value="tRNA-synt_1d"/>
    <property type="match status" value="1"/>
</dbReference>
<evidence type="ECO:0000256" key="7">
    <source>
        <dbReference type="ARBA" id="ARBA00023146"/>
    </source>
</evidence>
<dbReference type="Gene3D" id="1.10.730.10">
    <property type="entry name" value="Isoleucyl-tRNA Synthetase, Domain 1"/>
    <property type="match status" value="1"/>
</dbReference>
<evidence type="ECO:0000313" key="13">
    <source>
        <dbReference type="EMBL" id="PJE76063.1"/>
    </source>
</evidence>
<dbReference type="PANTHER" id="PTHR11956:SF5">
    <property type="entry name" value="ARGININE--TRNA LIGASE, CYTOPLASMIC"/>
    <property type="match status" value="1"/>
</dbReference>
<dbReference type="GO" id="GO:0005737">
    <property type="term" value="C:cytoplasm"/>
    <property type="evidence" value="ECO:0007669"/>
    <property type="project" value="UniProtKB-SubCell"/>
</dbReference>
<keyword evidence="7 9" id="KW-0030">Aminoacyl-tRNA synthetase</keyword>
<evidence type="ECO:0000256" key="4">
    <source>
        <dbReference type="ARBA" id="ARBA00022741"/>
    </source>
</evidence>
<feature type="domain" description="DALR anticodon binding" evidence="11">
    <location>
        <begin position="470"/>
        <end position="583"/>
    </location>
</feature>
<evidence type="ECO:0000256" key="3">
    <source>
        <dbReference type="ARBA" id="ARBA00022598"/>
    </source>
</evidence>
<dbReference type="InterPro" id="IPR001412">
    <property type="entry name" value="aa-tRNA-synth_I_CS"/>
</dbReference>
<dbReference type="SUPFAM" id="SSF52374">
    <property type="entry name" value="Nucleotidylyl transferase"/>
    <property type="match status" value="1"/>
</dbReference>
<dbReference type="Proteomes" id="UP000231152">
    <property type="component" value="Unassembled WGS sequence"/>
</dbReference>
<keyword evidence="4 9" id="KW-0547">Nucleotide-binding</keyword>
<dbReference type="Pfam" id="PF05746">
    <property type="entry name" value="DALR_1"/>
    <property type="match status" value="1"/>
</dbReference>
<evidence type="ECO:0000259" key="11">
    <source>
        <dbReference type="SMART" id="SM00836"/>
    </source>
</evidence>
<comment type="caution">
    <text evidence="13">The sequence shown here is derived from an EMBL/GenBank/DDBJ whole genome shotgun (WGS) entry which is preliminary data.</text>
</comment>
<dbReference type="EMBL" id="PFET01000006">
    <property type="protein sequence ID" value="PJE76063.1"/>
    <property type="molecule type" value="Genomic_DNA"/>
</dbReference>
<evidence type="ECO:0000256" key="5">
    <source>
        <dbReference type="ARBA" id="ARBA00022840"/>
    </source>
</evidence>
<evidence type="ECO:0000259" key="12">
    <source>
        <dbReference type="SMART" id="SM01016"/>
    </source>
</evidence>
<keyword evidence="5 9" id="KW-0067">ATP-binding</keyword>
<dbReference type="SMART" id="SM01016">
    <property type="entry name" value="Arg_tRNA_synt_N"/>
    <property type="match status" value="1"/>
</dbReference>
<proteinExistence type="inferred from homology"/>
<keyword evidence="2 9" id="KW-0963">Cytoplasm</keyword>
<comment type="subcellular location">
    <subcellularLocation>
        <location evidence="9">Cytoplasm</location>
    </subcellularLocation>
</comment>
<dbReference type="InterPro" id="IPR005148">
    <property type="entry name" value="Arg-tRNA-synth_N"/>
</dbReference>
<dbReference type="GO" id="GO:0005524">
    <property type="term" value="F:ATP binding"/>
    <property type="evidence" value="ECO:0007669"/>
    <property type="project" value="UniProtKB-UniRule"/>
</dbReference>
<dbReference type="Gene3D" id="3.30.1360.70">
    <property type="entry name" value="Arginyl tRNA synthetase N-terminal domain"/>
    <property type="match status" value="1"/>
</dbReference>
<evidence type="ECO:0000256" key="1">
    <source>
        <dbReference type="ARBA" id="ARBA00005594"/>
    </source>
</evidence>
<keyword evidence="6 9" id="KW-0648">Protein biosynthesis</keyword>
<dbReference type="PROSITE" id="PS00178">
    <property type="entry name" value="AA_TRNA_LIGASE_I"/>
    <property type="match status" value="1"/>
</dbReference>
<evidence type="ECO:0000313" key="14">
    <source>
        <dbReference type="Proteomes" id="UP000231152"/>
    </source>
</evidence>
<feature type="short sequence motif" description="'HIGH' region" evidence="9">
    <location>
        <begin position="136"/>
        <end position="146"/>
    </location>
</feature>
<dbReference type="InterPro" id="IPR035684">
    <property type="entry name" value="ArgRS_core"/>
</dbReference>
<dbReference type="SMART" id="SM00836">
    <property type="entry name" value="DALR_1"/>
    <property type="match status" value="1"/>
</dbReference>
<dbReference type="SUPFAM" id="SSF55190">
    <property type="entry name" value="Arginyl-tRNA synthetase (ArgRS), N-terminal 'additional' domain"/>
    <property type="match status" value="1"/>
</dbReference>
<dbReference type="HAMAP" id="MF_00123">
    <property type="entry name" value="Arg_tRNA_synth"/>
    <property type="match status" value="1"/>
</dbReference>
<evidence type="ECO:0000256" key="10">
    <source>
        <dbReference type="RuleBase" id="RU363038"/>
    </source>
</evidence>